<feature type="region of interest" description="Disordered" evidence="1">
    <location>
        <begin position="1"/>
        <end position="52"/>
    </location>
</feature>
<organism evidence="2 3">
    <name type="scientific">Streptomyces fimbriatus</name>
    <dbReference type="NCBI Taxonomy" id="68197"/>
    <lineage>
        <taxon>Bacteria</taxon>
        <taxon>Bacillati</taxon>
        <taxon>Actinomycetota</taxon>
        <taxon>Actinomycetes</taxon>
        <taxon>Kitasatosporales</taxon>
        <taxon>Streptomycetaceae</taxon>
        <taxon>Streptomyces</taxon>
    </lineage>
</organism>
<dbReference type="RefSeq" id="WP_344645038.1">
    <property type="nucleotide sequence ID" value="NZ_BAAASS010000012.1"/>
</dbReference>
<evidence type="ECO:0000313" key="3">
    <source>
        <dbReference type="Proteomes" id="UP001596156"/>
    </source>
</evidence>
<keyword evidence="3" id="KW-1185">Reference proteome</keyword>
<accession>A0ABW0D0R4</accession>
<reference evidence="3" key="1">
    <citation type="journal article" date="2019" name="Int. J. Syst. Evol. Microbiol.">
        <title>The Global Catalogue of Microorganisms (GCM) 10K type strain sequencing project: providing services to taxonomists for standard genome sequencing and annotation.</title>
        <authorList>
            <consortium name="The Broad Institute Genomics Platform"/>
            <consortium name="The Broad Institute Genome Sequencing Center for Infectious Disease"/>
            <person name="Wu L."/>
            <person name="Ma J."/>
        </authorList>
    </citation>
    <scope>NUCLEOTIDE SEQUENCE [LARGE SCALE GENOMIC DNA]</scope>
    <source>
        <strain evidence="3">CCM 8479</strain>
    </source>
</reference>
<sequence length="52" mass="5423">MNTGPTCMEPIARRLHRDHPGVGPGGKDTAPGPVAALMDRTEDTVRKAVGKG</sequence>
<name>A0ABW0D0R4_STRFI</name>
<proteinExistence type="predicted"/>
<protein>
    <submittedName>
        <fullName evidence="2">Uncharacterized protein</fullName>
    </submittedName>
</protein>
<dbReference type="Proteomes" id="UP001596156">
    <property type="component" value="Unassembled WGS sequence"/>
</dbReference>
<dbReference type="EMBL" id="JBHSKL010000004">
    <property type="protein sequence ID" value="MFC5223948.1"/>
    <property type="molecule type" value="Genomic_DNA"/>
</dbReference>
<evidence type="ECO:0000256" key="1">
    <source>
        <dbReference type="SAM" id="MobiDB-lite"/>
    </source>
</evidence>
<comment type="caution">
    <text evidence="2">The sequence shown here is derived from an EMBL/GenBank/DDBJ whole genome shotgun (WGS) entry which is preliminary data.</text>
</comment>
<gene>
    <name evidence="2" type="ORF">ACFPN6_04895</name>
</gene>
<evidence type="ECO:0000313" key="2">
    <source>
        <dbReference type="EMBL" id="MFC5223948.1"/>
    </source>
</evidence>